<dbReference type="GeneID" id="17299620"/>
<evidence type="ECO:0000256" key="3">
    <source>
        <dbReference type="SAM" id="SignalP"/>
    </source>
</evidence>
<feature type="compositionally biased region" description="Polar residues" evidence="1">
    <location>
        <begin position="2980"/>
        <end position="2991"/>
    </location>
</feature>
<proteinExistence type="predicted"/>
<name>L1J4E0_GUITC</name>
<feature type="transmembrane region" description="Helical" evidence="2">
    <location>
        <begin position="2669"/>
        <end position="2688"/>
    </location>
</feature>
<evidence type="ECO:0000313" key="5">
    <source>
        <dbReference type="EnsemblProtists" id="EKX42955"/>
    </source>
</evidence>
<feature type="signal peptide" evidence="3">
    <location>
        <begin position="1"/>
        <end position="16"/>
    </location>
</feature>
<reference evidence="4 6" key="1">
    <citation type="journal article" date="2012" name="Nature">
        <title>Algal genomes reveal evolutionary mosaicism and the fate of nucleomorphs.</title>
        <authorList>
            <consortium name="DOE Joint Genome Institute"/>
            <person name="Curtis B.A."/>
            <person name="Tanifuji G."/>
            <person name="Burki F."/>
            <person name="Gruber A."/>
            <person name="Irimia M."/>
            <person name="Maruyama S."/>
            <person name="Arias M.C."/>
            <person name="Ball S.G."/>
            <person name="Gile G.H."/>
            <person name="Hirakawa Y."/>
            <person name="Hopkins J.F."/>
            <person name="Kuo A."/>
            <person name="Rensing S.A."/>
            <person name="Schmutz J."/>
            <person name="Symeonidi A."/>
            <person name="Elias M."/>
            <person name="Eveleigh R.J."/>
            <person name="Herman E.K."/>
            <person name="Klute M.J."/>
            <person name="Nakayama T."/>
            <person name="Obornik M."/>
            <person name="Reyes-Prieto A."/>
            <person name="Armbrust E.V."/>
            <person name="Aves S.J."/>
            <person name="Beiko R.G."/>
            <person name="Coutinho P."/>
            <person name="Dacks J.B."/>
            <person name="Durnford D.G."/>
            <person name="Fast N.M."/>
            <person name="Green B.R."/>
            <person name="Grisdale C.J."/>
            <person name="Hempel F."/>
            <person name="Henrissat B."/>
            <person name="Hoppner M.P."/>
            <person name="Ishida K."/>
            <person name="Kim E."/>
            <person name="Koreny L."/>
            <person name="Kroth P.G."/>
            <person name="Liu Y."/>
            <person name="Malik S.B."/>
            <person name="Maier U.G."/>
            <person name="McRose D."/>
            <person name="Mock T."/>
            <person name="Neilson J.A."/>
            <person name="Onodera N.T."/>
            <person name="Poole A.M."/>
            <person name="Pritham E.J."/>
            <person name="Richards T.A."/>
            <person name="Rocap G."/>
            <person name="Roy S.W."/>
            <person name="Sarai C."/>
            <person name="Schaack S."/>
            <person name="Shirato S."/>
            <person name="Slamovits C.H."/>
            <person name="Spencer D.F."/>
            <person name="Suzuki S."/>
            <person name="Worden A.Z."/>
            <person name="Zauner S."/>
            <person name="Barry K."/>
            <person name="Bell C."/>
            <person name="Bharti A.K."/>
            <person name="Crow J.A."/>
            <person name="Grimwood J."/>
            <person name="Kramer R."/>
            <person name="Lindquist E."/>
            <person name="Lucas S."/>
            <person name="Salamov A."/>
            <person name="McFadden G.I."/>
            <person name="Lane C.E."/>
            <person name="Keeling P.J."/>
            <person name="Gray M.W."/>
            <person name="Grigoriev I.V."/>
            <person name="Archibald J.M."/>
        </authorList>
    </citation>
    <scope>NUCLEOTIDE SEQUENCE</scope>
    <source>
        <strain evidence="4 6">CCMP2712</strain>
    </source>
</reference>
<dbReference type="KEGG" id="gtt:GUITHDRAFT_140819"/>
<dbReference type="Proteomes" id="UP000011087">
    <property type="component" value="Unassembled WGS sequence"/>
</dbReference>
<keyword evidence="3" id="KW-0732">Signal</keyword>
<gene>
    <name evidence="4" type="ORF">GUITHDRAFT_140819</name>
</gene>
<feature type="transmembrane region" description="Helical" evidence="2">
    <location>
        <begin position="2764"/>
        <end position="2793"/>
    </location>
</feature>
<feature type="transmembrane region" description="Helical" evidence="2">
    <location>
        <begin position="2027"/>
        <end position="2052"/>
    </location>
</feature>
<organism evidence="4">
    <name type="scientific">Guillardia theta (strain CCMP2712)</name>
    <name type="common">Cryptophyte</name>
    <dbReference type="NCBI Taxonomy" id="905079"/>
    <lineage>
        <taxon>Eukaryota</taxon>
        <taxon>Cryptophyceae</taxon>
        <taxon>Pyrenomonadales</taxon>
        <taxon>Geminigeraceae</taxon>
        <taxon>Guillardia</taxon>
    </lineage>
</organism>
<reference evidence="6" key="2">
    <citation type="submission" date="2012-11" db="EMBL/GenBank/DDBJ databases">
        <authorList>
            <person name="Kuo A."/>
            <person name="Curtis B.A."/>
            <person name="Tanifuji G."/>
            <person name="Burki F."/>
            <person name="Gruber A."/>
            <person name="Irimia M."/>
            <person name="Maruyama S."/>
            <person name="Arias M.C."/>
            <person name="Ball S.G."/>
            <person name="Gile G.H."/>
            <person name="Hirakawa Y."/>
            <person name="Hopkins J.F."/>
            <person name="Rensing S.A."/>
            <person name="Schmutz J."/>
            <person name="Symeonidi A."/>
            <person name="Elias M."/>
            <person name="Eveleigh R.J."/>
            <person name="Herman E.K."/>
            <person name="Klute M.J."/>
            <person name="Nakayama T."/>
            <person name="Obornik M."/>
            <person name="Reyes-Prieto A."/>
            <person name="Armbrust E.V."/>
            <person name="Aves S.J."/>
            <person name="Beiko R.G."/>
            <person name="Coutinho P."/>
            <person name="Dacks J.B."/>
            <person name="Durnford D.G."/>
            <person name="Fast N.M."/>
            <person name="Green B.R."/>
            <person name="Grisdale C."/>
            <person name="Hempe F."/>
            <person name="Henrissat B."/>
            <person name="Hoppner M.P."/>
            <person name="Ishida K.-I."/>
            <person name="Kim E."/>
            <person name="Koreny L."/>
            <person name="Kroth P.G."/>
            <person name="Liu Y."/>
            <person name="Malik S.-B."/>
            <person name="Maier U.G."/>
            <person name="McRose D."/>
            <person name="Mock T."/>
            <person name="Neilson J.A."/>
            <person name="Onodera N.T."/>
            <person name="Poole A.M."/>
            <person name="Pritham E.J."/>
            <person name="Richards T.A."/>
            <person name="Rocap G."/>
            <person name="Roy S.W."/>
            <person name="Sarai C."/>
            <person name="Schaack S."/>
            <person name="Shirato S."/>
            <person name="Slamovits C.H."/>
            <person name="Spencer D.F."/>
            <person name="Suzuki S."/>
            <person name="Worden A.Z."/>
            <person name="Zauner S."/>
            <person name="Barry K."/>
            <person name="Bell C."/>
            <person name="Bharti A.K."/>
            <person name="Crow J.A."/>
            <person name="Grimwood J."/>
            <person name="Kramer R."/>
            <person name="Lindquist E."/>
            <person name="Lucas S."/>
            <person name="Salamov A."/>
            <person name="McFadden G.I."/>
            <person name="Lane C.E."/>
            <person name="Keeling P.J."/>
            <person name="Gray M.W."/>
            <person name="Grigoriev I.V."/>
            <person name="Archibald J.M."/>
        </authorList>
    </citation>
    <scope>NUCLEOTIDE SEQUENCE</scope>
    <source>
        <strain evidence="6">CCMP2712</strain>
    </source>
</reference>
<feature type="region of interest" description="Disordered" evidence="1">
    <location>
        <begin position="2970"/>
        <end position="2997"/>
    </location>
</feature>
<dbReference type="HOGENOM" id="CLU_226777_0_0_1"/>
<dbReference type="PaxDb" id="55529-EKX42955"/>
<feature type="chain" id="PRO_5008770854" evidence="3">
    <location>
        <begin position="17"/>
        <end position="2997"/>
    </location>
</feature>
<accession>L1J4E0</accession>
<evidence type="ECO:0000313" key="4">
    <source>
        <dbReference type="EMBL" id="EKX42955.1"/>
    </source>
</evidence>
<sequence length="2997" mass="326204">MQAALVFFALITISDAAEVWKIMTANLTSVKPGSMTRFQGSTLVQWTWGYLHLYPGVFLNPYGCSSDPAVTYCASCDKIGGSTCDSDAKCQTCSGQCLAFDSVYSADGTLFTGWPGVTFNPLCLPVVEAFEDTWTPANISFTFNVPAGSDYSNTGVSFQISSKWGQFSSLNCDLSKSACARGAGQASVSASITTYPEPRIMTMRIVGTVDQVTQALRDLTFKPNLNLNSKRLRAYHLDPIATRSQPYEIWDVTLGIGECPSGMCGSLGGATLISAGSILVNIWDNNDPPVISDPQDCYFRPGCIGDLRDLRFAAAGAGYTVGDLVVVTCTGKCSTCVASPFAAKVSEVGSAGEILALAVTSYGKGYVSEFPPTLSVQGTGTGAVLLANVGASLYGPCPFPQETRGALGFPSEAASMINCNPEPECSAGSAASGSSGLKTLEYYFGQFWRYEDRTEARAVEGIQIEDVDISEDCSYNVPYCSTMDVTVRAQQGAQIVNRRDALGIYTDTRSEFAWTAAIPPTNYAIKSILYQTELPQYAGPNSAALNYNSQRGGRDEFLLVVAQDQGFTGYDGISQCYKGPENYGMGAGKDLSCGLRVNVTIVAVNDAPTISTPSSTLFLPNENQAFTLSSLGIDDVDVSEVMTSGLAQDDWVSNVQYTPLLNKIKVYLSVTRAYILLSPAARDITVTLNSTQMWFNVDKRNLGHDLCRAQACIADPVTCLKQSSSASIKYQEVCALADETCTTNCQCLLDDAACSKGTAILMYINRTKLERALLYLDLLYAAVETQDMTCGGMPVYSATSSVVGGGTGFLSANPFTVGKKCTSNQDCVPPQLRGCTPGVDCFCCANITHPCSSSADCNSFSLIHNLCGCQQGLVPACGSPERPCYCCNNLDVNCSSDSDCGVNAVGSKLSNFSRCGCRRGEGMCGPFGQGPIGYKGDPTLTFDSDFSLLSGGYPCTYHGANSQKCLSALILQEGTSKPAIISQMQVTGAPELEFFGPLVQINAALAKMVYLTSHPKYPHYNKRYRLPVDQRTSSFNILYDDEDHLTLIVNDMGNSGGTRRRCMLCPQDCSCTNDCSVCTDCGRPYRAGCFTEQSFVVSVTAINDPPDLLGPSEVTVVEGKPYSFINTDHYELVGGILNLIPGPSSITPDAPPDPAQVQFEQACINDATGACTMQPLWSTSNGAWVRKTNGISIVDPDSKDFGYNDRYITLNVSCQHGRLFLNETFLEDVLFDGDTNCDLAYDPQSSELGCRVKLMDYKHPQGNVGLYTRISGLNSIEPYCGSLVSLSRNAFGKILRTPVSPPRRVPVVQESVTTISYGCPCYSSVLFEPTGASSSSSFSHCSSPITINGQSTQESIPLIGNRFIAIKGRLRDVAYALSNLTYLPDPHFNTDVPGNSETITISVNDEGAIGDVTKAADGSLILPPSLSKTKTIKVNIASVNDPPVIGRRIYTTCDARYSDRKMDCPRGPNFSNELFCGASGCKLRNLAYISAWTQMPSWPSRDILLTTYPIMINKTSDYIDVDEDSIFSVSPDVLWITDADSKEAESIFSSACSTTLPGILPLNCELSPICSILCTGGYGTHLVSSYRCVGGPSDGAACVQGTTMCGSGVCTYFKGQLLSSNSNPGEILLVLSVSHGKLSFYPRPPQFPTTLKPSYFALTNSTPYCDPTAGCTSLVNCPVEFDCLFNVSRLWIKTSLANLQQALIDKYISYVSDLNYFGPDALSVFVSDLGYSSGTYQSIQTDSFLLPINVVSINNPPVISATTSVFNYQRGVLCRTSYMDLFSTGGTLCLYPNISRLPPTASGSFVSFSDVDMDVVTPNCPATCGNMTLIIRFGRQNSGALRIGNVVPTTQIYEYFDRQNRRNFVMWGKLRDINMQMKDIFFDTDDQYTGYAPLELMANDMGNYGLCKRDTTCARYDPLTNIQTTTCTRDNRMPCSPPLPGLTSGTLDAVVGAKETCRYPTCLDCNRDRLCGWCPTTCGGKGKCMIGKSKPKFEDCEEGLAFNGTNYSKFYSTNAAYGLCKPVKQDIVLIASLSALFGVAFLISSYLIIAWLTQRHGTLFRYLRKKKWEFFYKGRKYHLLPSEGSSNAHFLFLVVAVFIAGIIASGSMSKTSGPLVFLRSYLLDSQKSISLSLDNCYVRFVPSRKFPAPENQLEAMKIRFSFPKNKDIYLKSDTCSPDSQLEIFNNLPEDVKYLNYWCSVQVIIPDRYVIPSLFINSKGDNVTSIRGGPMDPDTAGLGLDFGPNTFSMQGRFVQARLENVSAKEFIFNVRSGELLAMDLGTLTASVPKATMTSVDADMIVTTRQMTSATVWQKSDNLVCLTAANNSLYVDSNCQDICEFIKPSNVTVAPDPSILQEDSTSPCPNLPTPLVSGCYNPSDCTLVQTQQCFCKPNCEAPYSSLNGLCAEDGTCCHQVCSGATSADLFPIPDQPRCGACVDSINMPWTPGNLVQQWTMVSDKGQISLQSLADPIEAHSSSPLLSVSSYNLSLVPVQEPTVPVDFSETSKINLDSLFHPGGANQPNANWFVLQVTGPGAPESTYASFAWLSHIRYLIVPTWILDFFSLKLLSPVRGLSKLTLKPAFCPGVLPANTPVFNQRIITIYNTLNLAEVIGQYLENDKTKSAEHKEGLDLAKLSKRPEMISRTNFFYFVSEWSMEEGQQLSLFGEWVRLMRDITFIAAPIVFVIYFGWNVKASVLSVKCEYRKDYEVCIAEREPISFATFIFCFLYSLVASLELATHYISPPPIAGGASASESVEVRVRLALRFLFYCLYAAALFVTLALVFICCLWILYGLLIDVPRILPYAIFMACIVLVAWASVSKKIRLRVKAKRLVAERISSFRAKNIHILPMHVVELLISSHLKLSLRQVNLTTYAILCEAILETVLFIGTETFLFLGFLAFTDASITAALLNSSLVIGIAASFLWFVSDNGDHGDTKLVLELLEQRMAQGIERVLKLACSQLEVAMEHLGRGGNIPTNDEDSSNYFSESDSENLGSEDFT</sequence>
<keyword evidence="2" id="KW-1133">Transmembrane helix</keyword>
<feature type="transmembrane region" description="Helical" evidence="2">
    <location>
        <begin position="2871"/>
        <end position="2898"/>
    </location>
</feature>
<keyword evidence="2" id="KW-0812">Transmembrane</keyword>
<reference evidence="5" key="3">
    <citation type="submission" date="2016-03" db="UniProtKB">
        <authorList>
            <consortium name="EnsemblProtists"/>
        </authorList>
    </citation>
    <scope>IDENTIFICATION</scope>
</reference>
<feature type="transmembrane region" description="Helical" evidence="2">
    <location>
        <begin position="2799"/>
        <end position="2817"/>
    </location>
</feature>
<dbReference type="EnsemblProtists" id="EKX42955">
    <property type="protein sequence ID" value="EKX42955"/>
    <property type="gene ID" value="GUITHDRAFT_140819"/>
</dbReference>
<feature type="transmembrane region" description="Helical" evidence="2">
    <location>
        <begin position="2905"/>
        <end position="2924"/>
    </location>
</feature>
<evidence type="ECO:0000256" key="2">
    <source>
        <dbReference type="SAM" id="Phobius"/>
    </source>
</evidence>
<feature type="transmembrane region" description="Helical" evidence="2">
    <location>
        <begin position="2090"/>
        <end position="2108"/>
    </location>
</feature>
<keyword evidence="6" id="KW-1185">Reference proteome</keyword>
<protein>
    <submittedName>
        <fullName evidence="4 5">Uncharacterized protein</fullName>
    </submittedName>
</protein>
<dbReference type="RefSeq" id="XP_005829935.1">
    <property type="nucleotide sequence ID" value="XM_005829878.1"/>
</dbReference>
<evidence type="ECO:0000256" key="1">
    <source>
        <dbReference type="SAM" id="MobiDB-lite"/>
    </source>
</evidence>
<dbReference type="EMBL" id="JH993013">
    <property type="protein sequence ID" value="EKX42955.1"/>
    <property type="molecule type" value="Genomic_DNA"/>
</dbReference>
<keyword evidence="2" id="KW-0472">Membrane</keyword>
<evidence type="ECO:0000313" key="6">
    <source>
        <dbReference type="Proteomes" id="UP000011087"/>
    </source>
</evidence>